<dbReference type="InterPro" id="IPR052337">
    <property type="entry name" value="SAT4-like"/>
</dbReference>
<gene>
    <name evidence="9" type="ORF">NEMBOFW57_002939</name>
</gene>
<comment type="subcellular location">
    <subcellularLocation>
        <location evidence="1">Membrane</location>
        <topology evidence="1">Multi-pass membrane protein</topology>
    </subcellularLocation>
</comment>
<sequence length="482" mass="54199">MKTFTIERHMKLAIRGGMGAALVAFMLSIGFQIAYASPRAGETWDDLSKKSEQGVVIWSVVGSVLNLLLDLNIFLLPFPIIAKLNWSTRKRLKALAVFSTAFLAVIASVVSLVYRVKMATDMSDKAWKATLVLLCIVVEVHITIIVSSMPGFSKFVRVIEKDGADNPTAYADIQFIEELGNPKIDADSHVWKVKINGQDREYALKMFQFNSLHSLKVRSYLNRRLASHGLYQDYFEPFNCECRVYGRLKAEHREDLAGPAHGYLLLTPEQEAEVTERSALQELSSSDTKYTENIDLFGRLEEHAGLRVHAIVKELVTDRTPFTPTHLQQMWEDMEELHRLGILIIDVKIFNFMGGKLVDFSRAMTAPHPSISTMHPEQLRRLGKSEPTQLWDCMVDWGMGNQWDWEEAELPPEMMDCASGEGPGDDGRGNHPGAYDWRAWEEDLEAAYEFFAGLFAEDEVGDGVGTEETSTEVVPDEEGVGA</sequence>
<dbReference type="InterPro" id="IPR049326">
    <property type="entry name" value="Rhodopsin_dom_fungi"/>
</dbReference>
<feature type="transmembrane region" description="Helical" evidence="7">
    <location>
        <begin position="12"/>
        <end position="35"/>
    </location>
</feature>
<dbReference type="Pfam" id="PF20684">
    <property type="entry name" value="Fung_rhodopsin"/>
    <property type="match status" value="1"/>
</dbReference>
<evidence type="ECO:0000256" key="2">
    <source>
        <dbReference type="ARBA" id="ARBA00022692"/>
    </source>
</evidence>
<keyword evidence="2 7" id="KW-0812">Transmembrane</keyword>
<reference evidence="9" key="1">
    <citation type="submission" date="2023-02" db="EMBL/GenBank/DDBJ databases">
        <authorList>
            <person name="Palmer J.M."/>
        </authorList>
    </citation>
    <scope>NUCLEOTIDE SEQUENCE</scope>
    <source>
        <strain evidence="9">FW57</strain>
    </source>
</reference>
<dbReference type="PANTHER" id="PTHR33048:SF47">
    <property type="entry name" value="INTEGRAL MEMBRANE PROTEIN-RELATED"/>
    <property type="match status" value="1"/>
</dbReference>
<proteinExistence type="inferred from homology"/>
<dbReference type="Proteomes" id="UP001197093">
    <property type="component" value="Unassembled WGS sequence"/>
</dbReference>
<dbReference type="AlphaFoldDB" id="A0AAD4HZ46"/>
<dbReference type="InterPro" id="IPR025213">
    <property type="entry name" value="Sim4_Fta2"/>
</dbReference>
<name>A0AAD4HZ46_9PEZI</name>
<comment type="similarity">
    <text evidence="5">Belongs to the SAT4 family.</text>
</comment>
<protein>
    <recommendedName>
        <fullName evidence="8">Rhodopsin domain-containing protein</fullName>
    </recommendedName>
</protein>
<dbReference type="Pfam" id="PF13095">
    <property type="entry name" value="FTA2"/>
    <property type="match status" value="1"/>
</dbReference>
<evidence type="ECO:0000256" key="3">
    <source>
        <dbReference type="ARBA" id="ARBA00022989"/>
    </source>
</evidence>
<evidence type="ECO:0000313" key="10">
    <source>
        <dbReference type="Proteomes" id="UP001197093"/>
    </source>
</evidence>
<evidence type="ECO:0000256" key="6">
    <source>
        <dbReference type="SAM" id="MobiDB-lite"/>
    </source>
</evidence>
<evidence type="ECO:0000313" key="9">
    <source>
        <dbReference type="EMBL" id="KAG7292894.1"/>
    </source>
</evidence>
<feature type="transmembrane region" description="Helical" evidence="7">
    <location>
        <begin position="94"/>
        <end position="114"/>
    </location>
</feature>
<accession>A0AAD4HZ46</accession>
<dbReference type="InterPro" id="IPR011009">
    <property type="entry name" value="Kinase-like_dom_sf"/>
</dbReference>
<keyword evidence="3 7" id="KW-1133">Transmembrane helix</keyword>
<dbReference type="SUPFAM" id="SSF56112">
    <property type="entry name" value="Protein kinase-like (PK-like)"/>
    <property type="match status" value="1"/>
</dbReference>
<feature type="transmembrane region" description="Helical" evidence="7">
    <location>
        <begin position="55"/>
        <end position="82"/>
    </location>
</feature>
<feature type="domain" description="Rhodopsin" evidence="8">
    <location>
        <begin position="3"/>
        <end position="156"/>
    </location>
</feature>
<evidence type="ECO:0000256" key="5">
    <source>
        <dbReference type="ARBA" id="ARBA00038359"/>
    </source>
</evidence>
<feature type="transmembrane region" description="Helical" evidence="7">
    <location>
        <begin position="126"/>
        <end position="147"/>
    </location>
</feature>
<feature type="region of interest" description="Disordered" evidence="6">
    <location>
        <begin position="460"/>
        <end position="482"/>
    </location>
</feature>
<evidence type="ECO:0000256" key="7">
    <source>
        <dbReference type="SAM" id="Phobius"/>
    </source>
</evidence>
<evidence type="ECO:0000256" key="4">
    <source>
        <dbReference type="ARBA" id="ARBA00023136"/>
    </source>
</evidence>
<organism evidence="9 10">
    <name type="scientific">Staphylotrichum longicolle</name>
    <dbReference type="NCBI Taxonomy" id="669026"/>
    <lineage>
        <taxon>Eukaryota</taxon>
        <taxon>Fungi</taxon>
        <taxon>Dikarya</taxon>
        <taxon>Ascomycota</taxon>
        <taxon>Pezizomycotina</taxon>
        <taxon>Sordariomycetes</taxon>
        <taxon>Sordariomycetidae</taxon>
        <taxon>Sordariales</taxon>
        <taxon>Chaetomiaceae</taxon>
        <taxon>Staphylotrichum</taxon>
    </lineage>
</organism>
<comment type="caution">
    <text evidence="9">The sequence shown here is derived from an EMBL/GenBank/DDBJ whole genome shotgun (WGS) entry which is preliminary data.</text>
</comment>
<dbReference type="GO" id="GO:0016020">
    <property type="term" value="C:membrane"/>
    <property type="evidence" value="ECO:0007669"/>
    <property type="project" value="UniProtKB-SubCell"/>
</dbReference>
<evidence type="ECO:0000256" key="1">
    <source>
        <dbReference type="ARBA" id="ARBA00004141"/>
    </source>
</evidence>
<keyword evidence="4 7" id="KW-0472">Membrane</keyword>
<evidence type="ECO:0000259" key="8">
    <source>
        <dbReference type="Pfam" id="PF20684"/>
    </source>
</evidence>
<dbReference type="EMBL" id="JAHCVI010000001">
    <property type="protein sequence ID" value="KAG7292894.1"/>
    <property type="molecule type" value="Genomic_DNA"/>
</dbReference>
<keyword evidence="10" id="KW-1185">Reference proteome</keyword>
<dbReference type="PANTHER" id="PTHR33048">
    <property type="entry name" value="PTH11-LIKE INTEGRAL MEMBRANE PROTEIN (AFU_ORTHOLOGUE AFUA_5G11245)"/>
    <property type="match status" value="1"/>
</dbReference>